<dbReference type="SUPFAM" id="SSF54060">
    <property type="entry name" value="His-Me finger endonucleases"/>
    <property type="match status" value="1"/>
</dbReference>
<accession>A0A7W5FHF3</accession>
<protein>
    <recommendedName>
        <fullName evidence="4">Recombination endonuclease VII</fullName>
    </recommendedName>
</protein>
<keyword evidence="3" id="KW-1185">Reference proteome</keyword>
<dbReference type="InterPro" id="IPR044925">
    <property type="entry name" value="His-Me_finger_sf"/>
</dbReference>
<feature type="compositionally biased region" description="Basic and acidic residues" evidence="1">
    <location>
        <begin position="1"/>
        <end position="15"/>
    </location>
</feature>
<dbReference type="Proteomes" id="UP000590749">
    <property type="component" value="Unassembled WGS sequence"/>
</dbReference>
<evidence type="ECO:0008006" key="4">
    <source>
        <dbReference type="Google" id="ProtNLM"/>
    </source>
</evidence>
<comment type="caution">
    <text evidence="2">The sequence shown here is derived from an EMBL/GenBank/DDBJ whole genome shotgun (WGS) entry which is preliminary data.</text>
</comment>
<dbReference type="InterPro" id="IPR038563">
    <property type="entry name" value="Endonuclease_7_sf"/>
</dbReference>
<name>A0A7W5FHF3_9ACTN</name>
<dbReference type="InterPro" id="IPR004211">
    <property type="entry name" value="Endonuclease_7"/>
</dbReference>
<gene>
    <name evidence="2" type="ORF">FHR83_006243</name>
</gene>
<feature type="region of interest" description="Disordered" evidence="1">
    <location>
        <begin position="1"/>
        <end position="32"/>
    </location>
</feature>
<dbReference type="AlphaFoldDB" id="A0A7W5FHF3"/>
<organism evidence="2 3">
    <name type="scientific">Actinoplanes campanulatus</name>
    <dbReference type="NCBI Taxonomy" id="113559"/>
    <lineage>
        <taxon>Bacteria</taxon>
        <taxon>Bacillati</taxon>
        <taxon>Actinomycetota</taxon>
        <taxon>Actinomycetes</taxon>
        <taxon>Micromonosporales</taxon>
        <taxon>Micromonosporaceae</taxon>
        <taxon>Actinoplanes</taxon>
    </lineage>
</organism>
<reference evidence="2 3" key="1">
    <citation type="submission" date="2020-08" db="EMBL/GenBank/DDBJ databases">
        <title>Genomic Encyclopedia of Type Strains, Phase III (KMG-III): the genomes of soil and plant-associated and newly described type strains.</title>
        <authorList>
            <person name="Whitman W."/>
        </authorList>
    </citation>
    <scope>NUCLEOTIDE SEQUENCE [LARGE SCALE GENOMIC DNA]</scope>
    <source>
        <strain evidence="2 3">CECT 3287</strain>
    </source>
</reference>
<dbReference type="Gene3D" id="3.40.1800.10">
    <property type="entry name" value="His-Me finger endonucleases"/>
    <property type="match status" value="1"/>
</dbReference>
<proteinExistence type="predicted"/>
<dbReference type="RefSeq" id="WP_203833947.1">
    <property type="nucleotide sequence ID" value="NZ_BMPW01000017.1"/>
</dbReference>
<sequence>MRDLPDPRGRHHADAVRTAPAGRPRQDGRPTAEAARLVVDHCHLSGRVRGLVCNNCNGMIGLARDRPEILRAGADYLQGREPLIEE</sequence>
<evidence type="ECO:0000313" key="2">
    <source>
        <dbReference type="EMBL" id="MBB3098544.1"/>
    </source>
</evidence>
<evidence type="ECO:0000313" key="3">
    <source>
        <dbReference type="Proteomes" id="UP000590749"/>
    </source>
</evidence>
<dbReference type="EMBL" id="JACHXF010000015">
    <property type="protein sequence ID" value="MBB3098544.1"/>
    <property type="molecule type" value="Genomic_DNA"/>
</dbReference>
<evidence type="ECO:0000256" key="1">
    <source>
        <dbReference type="SAM" id="MobiDB-lite"/>
    </source>
</evidence>
<dbReference type="Pfam" id="PF02945">
    <property type="entry name" value="Endonuclease_7"/>
    <property type="match status" value="1"/>
</dbReference>